<sequence>MEQNDDDSSITEVSSCDTWELISSPYTLRQIRQEIKCELVQTINDDILPQLLQKYVKDLNFSDNDIKTSIIIEKAFDKKVTNQIHSLKNEIIRDVLEIVKHEIVPEILEKVNRDIVTFVTKKLAASFKPTESPESTQSSINHLSEYKSSCNQIIKDIKPHINHLIILFCFHEKLITNFDLILQSIPIVIKSFHPFCGKFSPIVNLIRNVLINCWSNNWTGSLVITSDSKNSSEIVCKLLKRIRGLFDNYTLGVTIVEIKGCEFKDQKTCKKYTDNYDYSVYNDLRITERISLDVHSFESDLKKVLINQSKIICTPKSQDAAITFQDGDLFGRYAEFSNHHITAIKIKDEIWPTPVHYVEAQKYTSHNIQKQIRMTSNIKKALALSQNYSSQQRKDWDSFILPSGHNFVTANETPKLEAFRIAITNKFEQHPHLKYKLLSTRSLSIKHQAKDADGNILDLADKNLLGKVLENIRNLFMEIECKKAASEFVDGDENLFLEEVRGKIWEFKSF</sequence>
<gene>
    <name evidence="1" type="ORF">DERYTH_LOCUS15356</name>
</gene>
<keyword evidence="2" id="KW-1185">Reference proteome</keyword>
<dbReference type="AlphaFoldDB" id="A0A9N9IGA1"/>
<evidence type="ECO:0000313" key="1">
    <source>
        <dbReference type="EMBL" id="CAG8733662.1"/>
    </source>
</evidence>
<dbReference type="InterPro" id="IPR037238">
    <property type="entry name" value="YbiA-like_sf"/>
</dbReference>
<organism evidence="1 2">
    <name type="scientific">Dentiscutata erythropus</name>
    <dbReference type="NCBI Taxonomy" id="1348616"/>
    <lineage>
        <taxon>Eukaryota</taxon>
        <taxon>Fungi</taxon>
        <taxon>Fungi incertae sedis</taxon>
        <taxon>Mucoromycota</taxon>
        <taxon>Glomeromycotina</taxon>
        <taxon>Glomeromycetes</taxon>
        <taxon>Diversisporales</taxon>
        <taxon>Gigasporaceae</taxon>
        <taxon>Dentiscutata</taxon>
    </lineage>
</organism>
<dbReference type="EMBL" id="CAJVPY010012372">
    <property type="protein sequence ID" value="CAG8733662.1"/>
    <property type="molecule type" value="Genomic_DNA"/>
</dbReference>
<dbReference type="CDD" id="cd15457">
    <property type="entry name" value="NADAR"/>
    <property type="match status" value="1"/>
</dbReference>
<dbReference type="Proteomes" id="UP000789405">
    <property type="component" value="Unassembled WGS sequence"/>
</dbReference>
<accession>A0A9N9IGA1</accession>
<dbReference type="Gene3D" id="1.10.357.40">
    <property type="entry name" value="YbiA-like"/>
    <property type="match status" value="1"/>
</dbReference>
<proteinExistence type="predicted"/>
<dbReference type="OrthoDB" id="2331434at2759"/>
<dbReference type="InterPro" id="IPR012816">
    <property type="entry name" value="NADAR"/>
</dbReference>
<comment type="caution">
    <text evidence="1">The sequence shown here is derived from an EMBL/GenBank/DDBJ whole genome shotgun (WGS) entry which is preliminary data.</text>
</comment>
<name>A0A9N9IGA1_9GLOM</name>
<reference evidence="1" key="1">
    <citation type="submission" date="2021-06" db="EMBL/GenBank/DDBJ databases">
        <authorList>
            <person name="Kallberg Y."/>
            <person name="Tangrot J."/>
            <person name="Rosling A."/>
        </authorList>
    </citation>
    <scope>NUCLEOTIDE SEQUENCE</scope>
    <source>
        <strain evidence="1">MA453B</strain>
    </source>
</reference>
<evidence type="ECO:0000313" key="2">
    <source>
        <dbReference type="Proteomes" id="UP000789405"/>
    </source>
</evidence>
<dbReference type="SUPFAM" id="SSF143990">
    <property type="entry name" value="YbiA-like"/>
    <property type="match status" value="1"/>
</dbReference>
<protein>
    <submittedName>
        <fullName evidence="1">7078_t:CDS:1</fullName>
    </submittedName>
</protein>